<accession>A0A1I7VY69</accession>
<name>A0A1I7VY69_LOALO</name>
<sequence>MSSSIIASIQPAKTRLVSFLQEINSLEFESPDPNSSLEQQRILYTTRKQVLADKFDRIQLCVKKLEVAYDTWLKYIQTISATKKRQEEEKAYECVTEGEHGLFRIMHEGKEALITLTRYKDDAEQKLEQLFKGKCKEQERSIPSNLTVNLPQLSLPTFNGDPRQWRQFWSSFNAAVHS</sequence>
<reference evidence="1" key="1">
    <citation type="submission" date="2012-04" db="EMBL/GenBank/DDBJ databases">
        <title>The Genome Sequence of Loa loa.</title>
        <authorList>
            <consortium name="The Broad Institute Genome Sequencing Platform"/>
            <consortium name="Broad Institute Genome Sequencing Center for Infectious Disease"/>
            <person name="Nutman T.B."/>
            <person name="Fink D.L."/>
            <person name="Russ C."/>
            <person name="Young S."/>
            <person name="Zeng Q."/>
            <person name="Gargeya S."/>
            <person name="Alvarado L."/>
            <person name="Berlin A."/>
            <person name="Chapman S.B."/>
            <person name="Chen Z."/>
            <person name="Freedman E."/>
            <person name="Gellesch M."/>
            <person name="Goldberg J."/>
            <person name="Griggs A."/>
            <person name="Gujja S."/>
            <person name="Heilman E.R."/>
            <person name="Heiman D."/>
            <person name="Howarth C."/>
            <person name="Mehta T."/>
            <person name="Neiman D."/>
            <person name="Pearson M."/>
            <person name="Roberts A."/>
            <person name="Saif S."/>
            <person name="Shea T."/>
            <person name="Shenoy N."/>
            <person name="Sisk P."/>
            <person name="Stolte C."/>
            <person name="Sykes S."/>
            <person name="White J."/>
            <person name="Yandava C."/>
            <person name="Haas B."/>
            <person name="Henn M.R."/>
            <person name="Nusbaum C."/>
            <person name="Birren B."/>
        </authorList>
    </citation>
    <scope>NUCLEOTIDE SEQUENCE [LARGE SCALE GENOMIC DNA]</scope>
</reference>
<reference evidence="2" key="2">
    <citation type="submission" date="2016-11" db="UniProtKB">
        <authorList>
            <consortium name="WormBaseParasite"/>
        </authorList>
    </citation>
    <scope>IDENTIFICATION</scope>
</reference>
<proteinExistence type="predicted"/>
<dbReference type="WBParaSite" id="EN70_7588">
    <property type="protein sequence ID" value="EN70_7588"/>
    <property type="gene ID" value="EN70_7588"/>
</dbReference>
<evidence type="ECO:0000313" key="2">
    <source>
        <dbReference type="WBParaSite" id="EN70_7588"/>
    </source>
</evidence>
<evidence type="ECO:0000313" key="1">
    <source>
        <dbReference type="Proteomes" id="UP000095285"/>
    </source>
</evidence>
<protein>
    <submittedName>
        <fullName evidence="2">Uncharacterized protein</fullName>
    </submittedName>
</protein>
<keyword evidence="1" id="KW-1185">Reference proteome</keyword>
<dbReference type="Proteomes" id="UP000095285">
    <property type="component" value="Unassembled WGS sequence"/>
</dbReference>
<organism evidence="1 2">
    <name type="scientific">Loa loa</name>
    <name type="common">Eye worm</name>
    <name type="synonym">Filaria loa</name>
    <dbReference type="NCBI Taxonomy" id="7209"/>
    <lineage>
        <taxon>Eukaryota</taxon>
        <taxon>Metazoa</taxon>
        <taxon>Ecdysozoa</taxon>
        <taxon>Nematoda</taxon>
        <taxon>Chromadorea</taxon>
        <taxon>Rhabditida</taxon>
        <taxon>Spirurina</taxon>
        <taxon>Spiruromorpha</taxon>
        <taxon>Filarioidea</taxon>
        <taxon>Onchocercidae</taxon>
        <taxon>Loa</taxon>
    </lineage>
</organism>
<dbReference type="AlphaFoldDB" id="A0A1I7VY69"/>